<feature type="region of interest" description="Disordered" evidence="1">
    <location>
        <begin position="35"/>
        <end position="59"/>
    </location>
</feature>
<accession>A0AAD8YEX7</accession>
<evidence type="ECO:0000313" key="3">
    <source>
        <dbReference type="Proteomes" id="UP001224775"/>
    </source>
</evidence>
<keyword evidence="3" id="KW-1185">Reference proteome</keyword>
<protein>
    <submittedName>
        <fullName evidence="2">Uncharacterized protein</fullName>
    </submittedName>
</protein>
<evidence type="ECO:0000256" key="1">
    <source>
        <dbReference type="SAM" id="MobiDB-lite"/>
    </source>
</evidence>
<name>A0AAD8YEX7_9STRA</name>
<organism evidence="2 3">
    <name type="scientific">Skeletonema marinoi</name>
    <dbReference type="NCBI Taxonomy" id="267567"/>
    <lineage>
        <taxon>Eukaryota</taxon>
        <taxon>Sar</taxon>
        <taxon>Stramenopiles</taxon>
        <taxon>Ochrophyta</taxon>
        <taxon>Bacillariophyta</taxon>
        <taxon>Coscinodiscophyceae</taxon>
        <taxon>Thalassiosirophycidae</taxon>
        <taxon>Thalassiosirales</taxon>
        <taxon>Skeletonemataceae</taxon>
        <taxon>Skeletonema</taxon>
        <taxon>Skeletonema marinoi-dohrnii complex</taxon>
    </lineage>
</organism>
<dbReference type="AlphaFoldDB" id="A0AAD8YEX7"/>
<dbReference type="EMBL" id="JATAAI010000007">
    <property type="protein sequence ID" value="KAK1744603.1"/>
    <property type="molecule type" value="Genomic_DNA"/>
</dbReference>
<dbReference type="Proteomes" id="UP001224775">
    <property type="component" value="Unassembled WGS sequence"/>
</dbReference>
<reference evidence="2" key="1">
    <citation type="submission" date="2023-06" db="EMBL/GenBank/DDBJ databases">
        <title>Survivors Of The Sea: Transcriptome response of Skeletonema marinoi to long-term dormancy.</title>
        <authorList>
            <person name="Pinder M.I.M."/>
            <person name="Kourtchenko O."/>
            <person name="Robertson E.K."/>
            <person name="Larsson T."/>
            <person name="Maumus F."/>
            <person name="Osuna-Cruz C.M."/>
            <person name="Vancaester E."/>
            <person name="Stenow R."/>
            <person name="Vandepoele K."/>
            <person name="Ploug H."/>
            <person name="Bruchert V."/>
            <person name="Godhe A."/>
            <person name="Topel M."/>
        </authorList>
    </citation>
    <scope>NUCLEOTIDE SEQUENCE</scope>
    <source>
        <strain evidence="2">R05AC</strain>
    </source>
</reference>
<evidence type="ECO:0000313" key="2">
    <source>
        <dbReference type="EMBL" id="KAK1744603.1"/>
    </source>
</evidence>
<proteinExistence type="predicted"/>
<sequence length="292" mass="32596">MAMVAKKQHNRIIHWSLMDKHNSQCCIQEIMMAINNSGDSSPSENRDHEDDSTTSEVTWPEIDGHLGDLAKIHDPGYYQLSVEPEHDSPIPSVVSCIQHEDAKKENDRDVITSEFINEIVELKLQLANRRAEIDDLTASLNRCMLDNEALLAEKSVLVDEIAQYKQSGLDIDGSARSGLDGSSYSASSLRSSILSMGRRKSDQRKNGSIKMLLESNSQLLLQNSQLQIENNALRKSLQANILGNRRKRLEDQETVSNDVQLQSGHKRGSFVTDKTANETLSVSSRCLNIGLH</sequence>
<comment type="caution">
    <text evidence="2">The sequence shown here is derived from an EMBL/GenBank/DDBJ whole genome shotgun (WGS) entry which is preliminary data.</text>
</comment>
<gene>
    <name evidence="2" type="ORF">QTG54_005136</name>
</gene>